<sequence>MVQLRLVVVLMLASVAYLQTTDRPPWYEGCLNNDECAATQCCVLGGNAYSIAGCENLLGPGNACRPNNEPINASVTYPNGDRVDLTNVYYTVCNCAQGLRCIEGICKPDVLMDKPQH</sequence>
<evidence type="ECO:0008006" key="4">
    <source>
        <dbReference type="Google" id="ProtNLM"/>
    </source>
</evidence>
<name>A0A6L2PA39_COPFO</name>
<accession>A0A6L2PA39</accession>
<dbReference type="AlphaFoldDB" id="A0A6L2PA39"/>
<protein>
    <recommendedName>
        <fullName evidence="4">Prokineticin domain-containing protein</fullName>
    </recommendedName>
</protein>
<proteinExistence type="predicted"/>
<feature type="chain" id="PRO_5026825404" description="Prokineticin domain-containing protein" evidence="1">
    <location>
        <begin position="19"/>
        <end position="117"/>
    </location>
</feature>
<evidence type="ECO:0000313" key="3">
    <source>
        <dbReference type="Proteomes" id="UP000502823"/>
    </source>
</evidence>
<dbReference type="Proteomes" id="UP000502823">
    <property type="component" value="Unassembled WGS sequence"/>
</dbReference>
<gene>
    <name evidence="2" type="ORF">Cfor_06905</name>
</gene>
<keyword evidence="1" id="KW-0732">Signal</keyword>
<evidence type="ECO:0000256" key="1">
    <source>
        <dbReference type="SAM" id="SignalP"/>
    </source>
</evidence>
<reference evidence="3" key="1">
    <citation type="submission" date="2020-01" db="EMBL/GenBank/DDBJ databases">
        <title>Draft genome sequence of the Termite Coptotermes fromosanus.</title>
        <authorList>
            <person name="Itakura S."/>
            <person name="Yosikawa Y."/>
            <person name="Umezawa K."/>
        </authorList>
    </citation>
    <scope>NUCLEOTIDE SEQUENCE [LARGE SCALE GENOMIC DNA]</scope>
</reference>
<dbReference type="Gene3D" id="2.10.80.10">
    <property type="entry name" value="Lipase, subunit A"/>
    <property type="match status" value="1"/>
</dbReference>
<organism evidence="2 3">
    <name type="scientific">Coptotermes formosanus</name>
    <name type="common">Formosan subterranean termite</name>
    <dbReference type="NCBI Taxonomy" id="36987"/>
    <lineage>
        <taxon>Eukaryota</taxon>
        <taxon>Metazoa</taxon>
        <taxon>Ecdysozoa</taxon>
        <taxon>Arthropoda</taxon>
        <taxon>Hexapoda</taxon>
        <taxon>Insecta</taxon>
        <taxon>Pterygota</taxon>
        <taxon>Neoptera</taxon>
        <taxon>Polyneoptera</taxon>
        <taxon>Dictyoptera</taxon>
        <taxon>Blattodea</taxon>
        <taxon>Blattoidea</taxon>
        <taxon>Termitoidae</taxon>
        <taxon>Rhinotermitidae</taxon>
        <taxon>Coptotermes</taxon>
    </lineage>
</organism>
<dbReference type="InParanoid" id="A0A6L2PA39"/>
<evidence type="ECO:0000313" key="2">
    <source>
        <dbReference type="EMBL" id="GFG29186.1"/>
    </source>
</evidence>
<comment type="caution">
    <text evidence="2">The sequence shown here is derived from an EMBL/GenBank/DDBJ whole genome shotgun (WGS) entry which is preliminary data.</text>
</comment>
<dbReference type="OrthoDB" id="6408184at2759"/>
<keyword evidence="3" id="KW-1185">Reference proteome</keyword>
<dbReference type="EMBL" id="BLKM01006902">
    <property type="protein sequence ID" value="GFG29186.1"/>
    <property type="molecule type" value="Genomic_DNA"/>
</dbReference>
<feature type="signal peptide" evidence="1">
    <location>
        <begin position="1"/>
        <end position="18"/>
    </location>
</feature>